<name>A0A146KG35_9EUKA</name>
<feature type="transmembrane region" description="Helical" evidence="4">
    <location>
        <begin position="693"/>
        <end position="710"/>
    </location>
</feature>
<feature type="transmembrane region" description="Helical" evidence="4">
    <location>
        <begin position="582"/>
        <end position="605"/>
    </location>
</feature>
<feature type="transmembrane region" description="Helical" evidence="4">
    <location>
        <begin position="743"/>
        <end position="768"/>
    </location>
</feature>
<feature type="non-terminal residue" evidence="6">
    <location>
        <position position="1"/>
    </location>
</feature>
<dbReference type="InterPro" id="IPR003439">
    <property type="entry name" value="ABC_transporter-like_ATP-bd"/>
</dbReference>
<keyword evidence="3" id="KW-0067">ATP-binding</keyword>
<evidence type="ECO:0000256" key="2">
    <source>
        <dbReference type="ARBA" id="ARBA00022741"/>
    </source>
</evidence>
<keyword evidence="1" id="KW-0813">Transport</keyword>
<dbReference type="SUPFAM" id="SSF52540">
    <property type="entry name" value="P-loop containing nucleoside triphosphate hydrolases"/>
    <property type="match status" value="1"/>
</dbReference>
<dbReference type="PROSITE" id="PS50893">
    <property type="entry name" value="ABC_TRANSPORTER_2"/>
    <property type="match status" value="1"/>
</dbReference>
<keyword evidence="4" id="KW-0812">Transmembrane</keyword>
<feature type="transmembrane region" description="Helical" evidence="4">
    <location>
        <begin position="626"/>
        <end position="652"/>
    </location>
</feature>
<dbReference type="InterPro" id="IPR003593">
    <property type="entry name" value="AAA+_ATPase"/>
</dbReference>
<dbReference type="Gene3D" id="3.40.50.300">
    <property type="entry name" value="P-loop containing nucleotide triphosphate hydrolases"/>
    <property type="match status" value="1"/>
</dbReference>
<evidence type="ECO:0000256" key="4">
    <source>
        <dbReference type="SAM" id="Phobius"/>
    </source>
</evidence>
<organism evidence="6">
    <name type="scientific">Trepomonas sp. PC1</name>
    <dbReference type="NCBI Taxonomy" id="1076344"/>
    <lineage>
        <taxon>Eukaryota</taxon>
        <taxon>Metamonada</taxon>
        <taxon>Diplomonadida</taxon>
        <taxon>Hexamitidae</taxon>
        <taxon>Hexamitinae</taxon>
        <taxon>Trepomonas</taxon>
    </lineage>
</organism>
<dbReference type="PANTHER" id="PTHR43023:SF3">
    <property type="entry name" value="PROTEIN TRIGALACTOSYLDIACYLGLYCEROL 3, CHLOROPLASTIC"/>
    <property type="match status" value="1"/>
</dbReference>
<dbReference type="PANTHER" id="PTHR43023">
    <property type="entry name" value="PROTEIN TRIGALACTOSYLDIACYLGLYCEROL 3, CHLOROPLASTIC"/>
    <property type="match status" value="1"/>
</dbReference>
<keyword evidence="2" id="KW-0547">Nucleotide-binding</keyword>
<keyword evidence="4" id="KW-0472">Membrane</keyword>
<protein>
    <submittedName>
        <fullName evidence="6">ABC transporter family protein</fullName>
    </submittedName>
</protein>
<feature type="transmembrane region" description="Helical" evidence="4">
    <location>
        <begin position="664"/>
        <end position="686"/>
    </location>
</feature>
<accession>A0A146KG35</accession>
<dbReference type="GO" id="GO:0016887">
    <property type="term" value="F:ATP hydrolysis activity"/>
    <property type="evidence" value="ECO:0007669"/>
    <property type="project" value="InterPro"/>
</dbReference>
<dbReference type="SMART" id="SM00382">
    <property type="entry name" value="AAA"/>
    <property type="match status" value="1"/>
</dbReference>
<feature type="transmembrane region" description="Helical" evidence="4">
    <location>
        <begin position="108"/>
        <end position="128"/>
    </location>
</feature>
<dbReference type="AlphaFoldDB" id="A0A146KG35"/>
<dbReference type="InterPro" id="IPR027417">
    <property type="entry name" value="P-loop_NTPase"/>
</dbReference>
<dbReference type="GO" id="GO:0005524">
    <property type="term" value="F:ATP binding"/>
    <property type="evidence" value="ECO:0007669"/>
    <property type="project" value="UniProtKB-KW"/>
</dbReference>
<proteinExistence type="predicted"/>
<reference evidence="6" key="1">
    <citation type="submission" date="2015-07" db="EMBL/GenBank/DDBJ databases">
        <title>Adaptation to a free-living lifestyle via gene acquisitions in the diplomonad Trepomonas sp. PC1.</title>
        <authorList>
            <person name="Xu F."/>
            <person name="Jerlstrom-Hultqvist J."/>
            <person name="Kolisko M."/>
            <person name="Simpson A.G.B."/>
            <person name="Roger A.J."/>
            <person name="Svard S.G."/>
            <person name="Andersson J.O."/>
        </authorList>
    </citation>
    <scope>NUCLEOTIDE SEQUENCE</scope>
    <source>
        <strain evidence="6">PC1</strain>
    </source>
</reference>
<gene>
    <name evidence="6" type="ORF">TPC1_12911</name>
</gene>
<dbReference type="Pfam" id="PF00005">
    <property type="entry name" value="ABC_tran"/>
    <property type="match status" value="1"/>
</dbReference>
<evidence type="ECO:0000259" key="5">
    <source>
        <dbReference type="PROSITE" id="PS50893"/>
    </source>
</evidence>
<keyword evidence="4" id="KW-1133">Transmembrane helix</keyword>
<evidence type="ECO:0000256" key="1">
    <source>
        <dbReference type="ARBA" id="ARBA00022448"/>
    </source>
</evidence>
<feature type="domain" description="ABC transporter" evidence="5">
    <location>
        <begin position="794"/>
        <end position="1017"/>
    </location>
</feature>
<dbReference type="EMBL" id="GDID01002170">
    <property type="protein sequence ID" value="JAP94436.1"/>
    <property type="molecule type" value="Transcribed_RNA"/>
</dbReference>
<evidence type="ECO:0000256" key="3">
    <source>
        <dbReference type="ARBA" id="ARBA00022840"/>
    </source>
</evidence>
<evidence type="ECO:0000313" key="6">
    <source>
        <dbReference type="EMBL" id="JAP94436.1"/>
    </source>
</evidence>
<sequence length="1082" mass="125241">KHNIEQLLPQLNQYQTQLVNVTPHQIILKVQNPSFDEVQKIMQLCKQYKQKIGFDDITLTKSNLDDIYQDFDTQSNYQTSSQVENIFIKNTKYAIIWKNFLFDFKFKFPTIITAIVIVLIIILLAQFIGDLLNQVFVNLRKQQIKQYRMDQYQKCQQQCQKTESIDWTIPYPDNYLDMMRKCIINRKNDAFSKQKQDQSQLDVCAGYLTYLNLDYPDPQFISIGDNRIQRSIINDQQQYKMFNLVQNSSISHDNTYNLITNNYKIIIENTTMKTNRKISYKEFYKHSKFDPTINKVENLDSLGFSAYIKHMYYQSQSNTIVDAQNRCKQFVNNVYWSAISCGENITRDQLSQKCLDKYNASGIATNKNQFYLYQPFNHINSSKSLLELYKQNILHQVIDENISNYITEDKLKFYQIAGKYIPLTNIEVDKYNISYQNNKFEGSVDIVATTYLPNRGQNTHYRQNYVNIPQINYEQYECGKGIKYQYWYNSRNLPTMNKFHGSWEWGSTTVQALPDYDRLALFDIANEPFTKITAAFIRKELFQNTSKHDYDPWDFDYSQTARAMPELSNIEIQSSSFSFISLFANLALSICGMYPLIYCVQLICNEIEQSITNLLQIHGVTQFHQIISWTIYSTGICFISATLTVLLVVALIPSVLTSTENSLAYIWLIYVQTFESVITGIFMSYCFKKAKPALVVAIVALFINIFFVLLCLKSETIAYFECFLVPSLAISQQYQMISSDQDIQWGVVIASLFGALVQFSITVIIINFQKFKLLITKKQKIPNSDNLILQNEFLNIQNVCFQYNVPTKALDNVSFQIKTNQVFGLLGANGSGKSTLIHCLCGFLKPQQGFATFGDIDLFQAEQSNYLNLVFQKDIFWSNLTVQDHLLIFSSLHRGRADLQQIILQLELQPFLQQKVSQLSEGLKRKMSIAIALTAKPQFLILDEPSCGLGLHTKNIVHKAILAIMQNSTIVITTHDMNEVEKLVDSCIIMKEGQVVAQGNIHDFISHAGYQVTVQATEEQIEALSLRVVIQQKQFNQRTNLWQLQIQPTMEQFDVIKILNEMKLEGSVDQARMEQVFMEFCK</sequence>